<sequence length="97" mass="11168">MSNNTLTKAEIVDNIYEKSERNRAEVKAQVETMLDIMKEAVKKDHSLLISGFGKFEAYEKDARKGRNPQTSESIILSERKVVVFRISRKLRAELNPQ</sequence>
<evidence type="ECO:0000256" key="6">
    <source>
        <dbReference type="ARBA" id="ARBA00023163"/>
    </source>
</evidence>
<dbReference type="Gene3D" id="4.10.520.10">
    <property type="entry name" value="IHF-like DNA-binding proteins"/>
    <property type="match status" value="1"/>
</dbReference>
<dbReference type="InterPro" id="IPR005684">
    <property type="entry name" value="IHF_alpha"/>
</dbReference>
<dbReference type="GO" id="GO:0005829">
    <property type="term" value="C:cytosol"/>
    <property type="evidence" value="ECO:0007669"/>
    <property type="project" value="TreeGrafter"/>
</dbReference>
<proteinExistence type="inferred from homology"/>
<dbReference type="RefSeq" id="WP_092190258.1">
    <property type="nucleotide sequence ID" value="NZ_FORX01000003.1"/>
</dbReference>
<accession>A0A1I3RJ65</accession>
<dbReference type="PANTHER" id="PTHR33175:SF2">
    <property type="entry name" value="INTEGRATION HOST FACTOR SUBUNIT ALPHA"/>
    <property type="match status" value="1"/>
</dbReference>
<dbReference type="OrthoDB" id="9797747at2"/>
<keyword evidence="5" id="KW-0238">DNA-binding</keyword>
<dbReference type="AlphaFoldDB" id="A0A1I3RJ65"/>
<evidence type="ECO:0000256" key="7">
    <source>
        <dbReference type="ARBA" id="ARBA00023172"/>
    </source>
</evidence>
<dbReference type="PROSITE" id="PS00045">
    <property type="entry name" value="HISTONE_LIKE"/>
    <property type="match status" value="1"/>
</dbReference>
<gene>
    <name evidence="9" type="ORF">SAMN04488082_103195</name>
</gene>
<keyword evidence="3" id="KW-0810">Translation regulation</keyword>
<dbReference type="GO" id="GO:0006355">
    <property type="term" value="P:regulation of DNA-templated transcription"/>
    <property type="evidence" value="ECO:0007669"/>
    <property type="project" value="InterPro"/>
</dbReference>
<evidence type="ECO:0000256" key="3">
    <source>
        <dbReference type="ARBA" id="ARBA00022845"/>
    </source>
</evidence>
<evidence type="ECO:0000256" key="4">
    <source>
        <dbReference type="ARBA" id="ARBA00023015"/>
    </source>
</evidence>
<comment type="similarity">
    <text evidence="1 8">Belongs to the bacterial histone-like protein family.</text>
</comment>
<evidence type="ECO:0000256" key="8">
    <source>
        <dbReference type="RuleBase" id="RU003939"/>
    </source>
</evidence>
<dbReference type="InterPro" id="IPR020816">
    <property type="entry name" value="Histone-like_DNA-bd_CS"/>
</dbReference>
<dbReference type="InterPro" id="IPR010992">
    <property type="entry name" value="IHF-like_DNA-bd_dom_sf"/>
</dbReference>
<dbReference type="GO" id="GO:0030527">
    <property type="term" value="F:structural constituent of chromatin"/>
    <property type="evidence" value="ECO:0007669"/>
    <property type="project" value="InterPro"/>
</dbReference>
<protein>
    <recommendedName>
        <fullName evidence="2">Integration host factor subunit alpha</fullName>
    </recommendedName>
</protein>
<evidence type="ECO:0000256" key="2">
    <source>
        <dbReference type="ARBA" id="ARBA00018329"/>
    </source>
</evidence>
<keyword evidence="10" id="KW-1185">Reference proteome</keyword>
<dbReference type="GO" id="GO:0006310">
    <property type="term" value="P:DNA recombination"/>
    <property type="evidence" value="ECO:0007669"/>
    <property type="project" value="UniProtKB-KW"/>
</dbReference>
<evidence type="ECO:0000256" key="1">
    <source>
        <dbReference type="ARBA" id="ARBA00010529"/>
    </source>
</evidence>
<reference evidence="10" key="1">
    <citation type="submission" date="2016-10" db="EMBL/GenBank/DDBJ databases">
        <authorList>
            <person name="Varghese N."/>
            <person name="Submissions S."/>
        </authorList>
    </citation>
    <scope>NUCLEOTIDE SEQUENCE [LARGE SCALE GENOMIC DNA]</scope>
    <source>
        <strain evidence="10">DSM 5918</strain>
    </source>
</reference>
<dbReference type="SUPFAM" id="SSF47729">
    <property type="entry name" value="IHF-like DNA-binding proteins"/>
    <property type="match status" value="1"/>
</dbReference>
<name>A0A1I3RJ65_9BACT</name>
<keyword evidence="7" id="KW-0233">DNA recombination</keyword>
<dbReference type="InterPro" id="IPR000119">
    <property type="entry name" value="Hist_DNA-bd"/>
</dbReference>
<dbReference type="SMART" id="SM00411">
    <property type="entry name" value="BHL"/>
    <property type="match status" value="1"/>
</dbReference>
<keyword evidence="6" id="KW-0804">Transcription</keyword>
<organism evidence="9 10">
    <name type="scientific">Desulfomicrobium apsheronum</name>
    <dbReference type="NCBI Taxonomy" id="52560"/>
    <lineage>
        <taxon>Bacteria</taxon>
        <taxon>Pseudomonadati</taxon>
        <taxon>Thermodesulfobacteriota</taxon>
        <taxon>Desulfovibrionia</taxon>
        <taxon>Desulfovibrionales</taxon>
        <taxon>Desulfomicrobiaceae</taxon>
        <taxon>Desulfomicrobium</taxon>
    </lineage>
</organism>
<dbReference type="GO" id="GO:0006417">
    <property type="term" value="P:regulation of translation"/>
    <property type="evidence" value="ECO:0007669"/>
    <property type="project" value="UniProtKB-KW"/>
</dbReference>
<dbReference type="GO" id="GO:0009893">
    <property type="term" value="P:positive regulation of metabolic process"/>
    <property type="evidence" value="ECO:0007669"/>
    <property type="project" value="UniProtKB-ARBA"/>
</dbReference>
<dbReference type="CDD" id="cd13835">
    <property type="entry name" value="IHF_A"/>
    <property type="match status" value="1"/>
</dbReference>
<evidence type="ECO:0000313" key="9">
    <source>
        <dbReference type="EMBL" id="SFJ46325.1"/>
    </source>
</evidence>
<dbReference type="Pfam" id="PF00216">
    <property type="entry name" value="Bac_DNA_binding"/>
    <property type="match status" value="1"/>
</dbReference>
<dbReference type="GO" id="GO:0003677">
    <property type="term" value="F:DNA binding"/>
    <property type="evidence" value="ECO:0007669"/>
    <property type="project" value="UniProtKB-KW"/>
</dbReference>
<dbReference type="STRING" id="52560.SAMN04488082_103195"/>
<dbReference type="EMBL" id="FORX01000003">
    <property type="protein sequence ID" value="SFJ46325.1"/>
    <property type="molecule type" value="Genomic_DNA"/>
</dbReference>
<dbReference type="Proteomes" id="UP000198635">
    <property type="component" value="Unassembled WGS sequence"/>
</dbReference>
<dbReference type="PANTHER" id="PTHR33175">
    <property type="entry name" value="DNA-BINDING PROTEIN HU"/>
    <property type="match status" value="1"/>
</dbReference>
<dbReference type="PRINTS" id="PR01727">
    <property type="entry name" value="DNABINDINGHU"/>
</dbReference>
<keyword evidence="4" id="KW-0805">Transcription regulation</keyword>
<evidence type="ECO:0000313" key="10">
    <source>
        <dbReference type="Proteomes" id="UP000198635"/>
    </source>
</evidence>
<evidence type="ECO:0000256" key="5">
    <source>
        <dbReference type="ARBA" id="ARBA00023125"/>
    </source>
</evidence>